<dbReference type="InterPro" id="IPR023214">
    <property type="entry name" value="HAD_sf"/>
</dbReference>
<reference evidence="2 5" key="1">
    <citation type="journal article" date="2015" name="Genome Announc.">
        <title>Complete Genome Sequence of the Nitrogen-Fixing and Solvent-Producing Clostridium pasteurianum DSM 525.</title>
        <authorList>
            <person name="Poehlein A."/>
            <person name="Grosse-Honebrink A."/>
            <person name="Zhang Y."/>
            <person name="Minton N.P."/>
            <person name="Daniel R."/>
        </authorList>
    </citation>
    <scope>NUCLEOTIDE SEQUENCE [LARGE SCALE GENOMIC DNA]</scope>
    <source>
        <strain evidence="2">DSM 525</strain>
        <strain evidence="5">DSM 525 / ATCC 6013</strain>
    </source>
</reference>
<dbReference type="Pfam" id="PF12710">
    <property type="entry name" value="HAD"/>
    <property type="match status" value="1"/>
</dbReference>
<dbReference type="Proteomes" id="UP000028042">
    <property type="component" value="Unassembled WGS sequence"/>
</dbReference>
<dbReference type="EMBL" id="JPGY02000001">
    <property type="protein sequence ID" value="KRU14350.1"/>
    <property type="molecule type" value="Genomic_DNA"/>
</dbReference>
<dbReference type="GO" id="GO:0016791">
    <property type="term" value="F:phosphatase activity"/>
    <property type="evidence" value="ECO:0007669"/>
    <property type="project" value="InterPro"/>
</dbReference>
<reference evidence="3" key="2">
    <citation type="submission" date="2015-10" db="EMBL/GenBank/DDBJ databases">
        <title>Improved Draft Genome Sequence of Clostridium pasteurianum Strain ATCC 6013 (DSM 525) Using a Hybrid Next-Generation Sequencing Approach.</title>
        <authorList>
            <person name="Pyne M.E."/>
            <person name="Utturkar S.M."/>
            <person name="Brown S.D."/>
            <person name="Moo-Young M."/>
            <person name="Chung D.A."/>
            <person name="Chou P.C."/>
        </authorList>
    </citation>
    <scope>NUCLEOTIDE SEQUENCE</scope>
    <source>
        <strain evidence="3">ATCC 6013</strain>
    </source>
</reference>
<dbReference type="NCBIfam" id="TIGR01489">
    <property type="entry name" value="DKMTPPase-SF"/>
    <property type="match status" value="1"/>
</dbReference>
<dbReference type="RefSeq" id="WP_003445741.1">
    <property type="nucleotide sequence ID" value="NZ_ANZB01000008.1"/>
</dbReference>
<dbReference type="GeneID" id="93075676"/>
<keyword evidence="1" id="KW-0378">Hydrolase</keyword>
<reference evidence="3 4" key="3">
    <citation type="journal article" name="Genome Announc.">
        <title>Improved Draft Genome Sequence of Clostridium pasteurianum Strain ATCC 6013 (DSM 525) Using a Hybrid Next-Generation Sequencing Approach.</title>
        <authorList>
            <person name="Pyne M.E."/>
            <person name="Utturkar S."/>
            <person name="Brown S.D."/>
            <person name="Moo-Young M."/>
            <person name="Chung D.A."/>
            <person name="Chou C.P."/>
        </authorList>
    </citation>
    <scope>NUCLEOTIDE SEQUENCE [LARGE SCALE GENOMIC DNA]</scope>
    <source>
        <strain evidence="3 4">ATCC 6013</strain>
    </source>
</reference>
<protein>
    <submittedName>
        <fullName evidence="3">2,3-diketo-5-methylthio-1-phosphopentane phosphatase</fullName>
    </submittedName>
    <submittedName>
        <fullName evidence="2">Phosphoserine phosphatase family protein</fullName>
    </submittedName>
</protein>
<keyword evidence="5" id="KW-1185">Reference proteome</keyword>
<dbReference type="KEGG" id="cpat:CLPA_c35800"/>
<dbReference type="AlphaFoldDB" id="A0A0H3J6U8"/>
<dbReference type="Gene3D" id="3.90.1470.20">
    <property type="match status" value="1"/>
</dbReference>
<dbReference type="PANTHER" id="PTHR28181">
    <property type="entry name" value="UPF0655 PROTEIN YCR015C"/>
    <property type="match status" value="1"/>
</dbReference>
<dbReference type="PATRIC" id="fig|1262449.3.peg.2481"/>
<accession>A0A0H3J6U8</accession>
<dbReference type="InterPro" id="IPR050849">
    <property type="entry name" value="HAD-like_hydrolase_phosphatase"/>
</dbReference>
<sequence length="219" mass="25962">MLNFAFISDFDGTLTEKDFYKIIMDKYLKDECTQMYKDWRNKKIKDVDYLGYVFKNIRRNEEEINEDIMRISLDPYAKEFINKIKAYGGDFVVVSAGTSYYINKIFEKQNIEGVDIYSNEAIYKDRGIHFVLDENSEFYSEIYGIDKLKVVKKLKKKYDKIFYAGDTEPDLKAALTADVVFAKDVLVNLLKKENKECIEFKNFGEIWPKVESYIKEWSR</sequence>
<evidence type="ECO:0000313" key="3">
    <source>
        <dbReference type="EMBL" id="KRU14350.1"/>
    </source>
</evidence>
<dbReference type="Gene3D" id="3.40.50.1000">
    <property type="entry name" value="HAD superfamily/HAD-like"/>
    <property type="match status" value="1"/>
</dbReference>
<organism evidence="2 5">
    <name type="scientific">Clostridium pasteurianum DSM 525 = ATCC 6013</name>
    <dbReference type="NCBI Taxonomy" id="1262449"/>
    <lineage>
        <taxon>Bacteria</taxon>
        <taxon>Bacillati</taxon>
        <taxon>Bacillota</taxon>
        <taxon>Clostridia</taxon>
        <taxon>Eubacteriales</taxon>
        <taxon>Clostridiaceae</taxon>
        <taxon>Clostridium</taxon>
    </lineage>
</organism>
<evidence type="ECO:0000313" key="4">
    <source>
        <dbReference type="Proteomes" id="UP000028042"/>
    </source>
</evidence>
<dbReference type="EMBL" id="CP009268">
    <property type="protein sequence ID" value="AJA53624.1"/>
    <property type="molecule type" value="Genomic_DNA"/>
</dbReference>
<dbReference type="InterPro" id="IPR006384">
    <property type="entry name" value="HAD_hydro_PyrdxlP_Pase-like"/>
</dbReference>
<dbReference type="SUPFAM" id="SSF56784">
    <property type="entry name" value="HAD-like"/>
    <property type="match status" value="1"/>
</dbReference>
<evidence type="ECO:0000313" key="5">
    <source>
        <dbReference type="Proteomes" id="UP000030905"/>
    </source>
</evidence>
<evidence type="ECO:0000256" key="1">
    <source>
        <dbReference type="ARBA" id="ARBA00022801"/>
    </source>
</evidence>
<dbReference type="PANTHER" id="PTHR28181:SF2">
    <property type="entry name" value="PHOSPHORIC MONOESTER HYDROLASE"/>
    <property type="match status" value="1"/>
</dbReference>
<dbReference type="KEGG" id="cpae:CPAST_c35800"/>
<dbReference type="Proteomes" id="UP000030905">
    <property type="component" value="Chromosome"/>
</dbReference>
<evidence type="ECO:0000313" key="2">
    <source>
        <dbReference type="EMBL" id="AJA53624.1"/>
    </source>
</evidence>
<dbReference type="NCBIfam" id="TIGR01488">
    <property type="entry name" value="HAD-SF-IB"/>
    <property type="match status" value="1"/>
</dbReference>
<name>A0A0H3J6U8_CLOPA</name>
<gene>
    <name evidence="2" type="ORF">CLPA_c35800</name>
    <name evidence="3" type="ORF">CP6013_03608</name>
</gene>
<dbReference type="InterPro" id="IPR036412">
    <property type="entry name" value="HAD-like_sf"/>
</dbReference>
<dbReference type="eggNOG" id="COG4359">
    <property type="taxonomic scope" value="Bacteria"/>
</dbReference>
<proteinExistence type="predicted"/>